<dbReference type="Proteomes" id="UP000476055">
    <property type="component" value="Unassembled WGS sequence"/>
</dbReference>
<dbReference type="InterPro" id="IPR031330">
    <property type="entry name" value="Gly_Hdrlase_35_cat"/>
</dbReference>
<gene>
    <name evidence="4" type="ORF">FYJ59_01610</name>
</gene>
<evidence type="ECO:0000313" key="4">
    <source>
        <dbReference type="EMBL" id="MST56953.1"/>
    </source>
</evidence>
<dbReference type="InterPro" id="IPR017853">
    <property type="entry name" value="GH"/>
</dbReference>
<reference evidence="4 5" key="1">
    <citation type="submission" date="2019-08" db="EMBL/GenBank/DDBJ databases">
        <title>In-depth cultivation of the pig gut microbiome towards novel bacterial diversity and tailored functional studies.</title>
        <authorList>
            <person name="Wylensek D."/>
            <person name="Hitch T.C.A."/>
            <person name="Clavel T."/>
        </authorList>
    </citation>
    <scope>NUCLEOTIDE SEQUENCE [LARGE SCALE GENOMIC DNA]</scope>
    <source>
        <strain evidence="4 5">WCA3-601-WT-6H</strain>
    </source>
</reference>
<dbReference type="SUPFAM" id="SSF51445">
    <property type="entry name" value="(Trans)glycosidases"/>
    <property type="match status" value="1"/>
</dbReference>
<evidence type="ECO:0000259" key="3">
    <source>
        <dbReference type="Pfam" id="PF01301"/>
    </source>
</evidence>
<dbReference type="EMBL" id="VUMU01000001">
    <property type="protein sequence ID" value="MST56953.1"/>
    <property type="molecule type" value="Genomic_DNA"/>
</dbReference>
<evidence type="ECO:0000256" key="1">
    <source>
        <dbReference type="ARBA" id="ARBA00009809"/>
    </source>
</evidence>
<feature type="domain" description="Glycoside hydrolase 35 catalytic" evidence="3">
    <location>
        <begin position="16"/>
        <end position="367"/>
    </location>
</feature>
<organism evidence="4 5">
    <name type="scientific">Waltera intestinalis</name>
    <dbReference type="NCBI Taxonomy" id="2606635"/>
    <lineage>
        <taxon>Bacteria</taxon>
        <taxon>Bacillati</taxon>
        <taxon>Bacillota</taxon>
        <taxon>Clostridia</taxon>
        <taxon>Lachnospirales</taxon>
        <taxon>Lachnospiraceae</taxon>
        <taxon>Waltera</taxon>
    </lineage>
</organism>
<dbReference type="InterPro" id="IPR001944">
    <property type="entry name" value="Glycoside_Hdrlase_35"/>
</dbReference>
<protein>
    <recommendedName>
        <fullName evidence="3">Glycoside hydrolase 35 catalytic domain-containing protein</fullName>
    </recommendedName>
</protein>
<dbReference type="PANTHER" id="PTHR23421">
    <property type="entry name" value="BETA-GALACTOSIDASE RELATED"/>
    <property type="match status" value="1"/>
</dbReference>
<keyword evidence="5" id="KW-1185">Reference proteome</keyword>
<dbReference type="GO" id="GO:0004553">
    <property type="term" value="F:hydrolase activity, hydrolyzing O-glycosyl compounds"/>
    <property type="evidence" value="ECO:0007669"/>
    <property type="project" value="InterPro"/>
</dbReference>
<proteinExistence type="inferred from homology"/>
<sequence length="676" mass="77280">MKNMEKEVYSYNNQYLTCNDRPILPIMGEFHFSRYPEGEWKTAIKNMQQGGVDIVATYVFWIHHEEAEGEWDFSGRRNLKAFLSCCQETGMKVWLRIGPWAHGECRNGGFPDWLVEKEKRGKLSLRTDDPQYLKYVDLFFTKIAEQADGYMHKDDGPVIGIQIENEYGHAGGPSDREEGMAHMRTLRAMAEKKGLTAPYFSATGWGGAYVPESFLPVLGGYVDAPWANHTHELAASENFLFQPFHDDANIASDFAEGQSGFTFDTSKFPYLTAELGGGLQVTAHRRTYPYPEDIEAQTICMLGAGANLIGYYMYHGGVNPDGQYTTLQESKATGYANDLPVKSYDFQTCLRENGLPSESYYRLRKHHIFIKNTEELLAPAKVYLPDNIPEPMGAEDMETLRAAFRYNKTADCGFLFINNHQRKRKMTEKQITPEKPLQFTVTDVEGTQRQIIFDRIHVRTDAILVLPYNLPVVIRGEQLRLRKTNASYLGCFGGTYYFYADEKPEDIYFEWSDGKDHAKAVRILTIHDAEHFCYVQEGADEKGKVSLLPDLHFAEAGKVRITDGRQAVESIWNVYGQTEPNVYELTLEYEYHPADALSGDVWLELDFGGDCARLYQDGKLIDDWFSNGELWRVALKRYDCPTHLTLELDSFKMDVYYDLPPKRENRLAGARLLQLS</sequence>
<dbReference type="PRINTS" id="PR00742">
    <property type="entry name" value="GLHYDRLASE35"/>
</dbReference>
<dbReference type="Pfam" id="PF01301">
    <property type="entry name" value="Glyco_hydro_35"/>
    <property type="match status" value="1"/>
</dbReference>
<comment type="caution">
    <text evidence="4">The sequence shown here is derived from an EMBL/GenBank/DDBJ whole genome shotgun (WGS) entry which is preliminary data.</text>
</comment>
<accession>A0A6L5YFR4</accession>
<comment type="similarity">
    <text evidence="1 2">Belongs to the glycosyl hydrolase 35 family.</text>
</comment>
<name>A0A6L5YFR4_9FIRM</name>
<dbReference type="Gene3D" id="3.20.20.80">
    <property type="entry name" value="Glycosidases"/>
    <property type="match status" value="1"/>
</dbReference>
<dbReference type="GO" id="GO:0005975">
    <property type="term" value="P:carbohydrate metabolic process"/>
    <property type="evidence" value="ECO:0007669"/>
    <property type="project" value="InterPro"/>
</dbReference>
<evidence type="ECO:0000256" key="2">
    <source>
        <dbReference type="RuleBase" id="RU003679"/>
    </source>
</evidence>
<evidence type="ECO:0000313" key="5">
    <source>
        <dbReference type="Proteomes" id="UP000476055"/>
    </source>
</evidence>
<dbReference type="AlphaFoldDB" id="A0A6L5YFR4"/>
<dbReference type="RefSeq" id="WP_154494985.1">
    <property type="nucleotide sequence ID" value="NZ_VUMU01000001.1"/>
</dbReference>